<comment type="caution">
    <text evidence="8">The sequence shown here is derived from an EMBL/GenBank/DDBJ whole genome shotgun (WGS) entry which is preliminary data.</text>
</comment>
<evidence type="ECO:0000256" key="3">
    <source>
        <dbReference type="ARBA" id="ARBA00022475"/>
    </source>
</evidence>
<comment type="similarity">
    <text evidence="2">Belongs to the NrfD family.</text>
</comment>
<keyword evidence="4 7" id="KW-0812">Transmembrane</keyword>
<sequence length="304" mass="31378">MFGFAIGCYLFLGGLAGGLAAVASWAALCVPASEVCDRIGADHRRLVGVPLLAAALLVAASALCLLADTARPEAIGALFASPRANILTVGAWLLVALGVACAALALFWLYGRRVRHNKLLCAALGVAFALGLAVTAYSALYLAGIRAVPLWHSWWLVSLFVGSSLAAACALFVAMAFAARIDGLFPAAMRRAKVFSLVFLAVEAVSACAFALAALSVPDEGSAAAAATSAADLLFGCDSFIWWGGFVAVGVVGSAFFDLVGRRRLLDRRMARSFALTACACALVGTFSLRISVMMAGAHPVLGF</sequence>
<dbReference type="Pfam" id="PF03916">
    <property type="entry name" value="NrfD"/>
    <property type="match status" value="1"/>
</dbReference>
<evidence type="ECO:0000256" key="1">
    <source>
        <dbReference type="ARBA" id="ARBA00004651"/>
    </source>
</evidence>
<dbReference type="InterPro" id="IPR005614">
    <property type="entry name" value="NrfD-like"/>
</dbReference>
<evidence type="ECO:0000256" key="5">
    <source>
        <dbReference type="ARBA" id="ARBA00022989"/>
    </source>
</evidence>
<comment type="subcellular location">
    <subcellularLocation>
        <location evidence="1">Cell membrane</location>
        <topology evidence="1">Multi-pass membrane protein</topology>
    </subcellularLocation>
</comment>
<evidence type="ECO:0000313" key="8">
    <source>
        <dbReference type="EMBL" id="MEC4176810.1"/>
    </source>
</evidence>
<protein>
    <submittedName>
        <fullName evidence="8">NrfD/PsrC family molybdoenzyme membrane anchor subunit</fullName>
    </submittedName>
</protein>
<evidence type="ECO:0000256" key="2">
    <source>
        <dbReference type="ARBA" id="ARBA00008929"/>
    </source>
</evidence>
<keyword evidence="3" id="KW-1003">Cell membrane</keyword>
<organism evidence="8 9">
    <name type="scientific">Adlercreutzia wanghongyangiae</name>
    <dbReference type="NCBI Taxonomy" id="3111451"/>
    <lineage>
        <taxon>Bacteria</taxon>
        <taxon>Bacillati</taxon>
        <taxon>Actinomycetota</taxon>
        <taxon>Coriobacteriia</taxon>
        <taxon>Eggerthellales</taxon>
        <taxon>Eggerthellaceae</taxon>
        <taxon>Adlercreutzia</taxon>
    </lineage>
</organism>
<feature type="transmembrane region" description="Helical" evidence="7">
    <location>
        <begin position="240"/>
        <end position="261"/>
    </location>
</feature>
<feature type="transmembrane region" description="Helical" evidence="7">
    <location>
        <begin position="154"/>
        <end position="174"/>
    </location>
</feature>
<name>A0ABU6IK95_9ACTN</name>
<feature type="transmembrane region" description="Helical" evidence="7">
    <location>
        <begin position="89"/>
        <end position="110"/>
    </location>
</feature>
<evidence type="ECO:0000256" key="4">
    <source>
        <dbReference type="ARBA" id="ARBA00022692"/>
    </source>
</evidence>
<proteinExistence type="inferred from homology"/>
<dbReference type="RefSeq" id="WP_338211331.1">
    <property type="nucleotide sequence ID" value="NZ_JAYMFF010000022.1"/>
</dbReference>
<gene>
    <name evidence="8" type="primary">nrfD</name>
    <name evidence="8" type="ORF">VIN30_10165</name>
</gene>
<feature type="transmembrane region" description="Helical" evidence="7">
    <location>
        <begin position="194"/>
        <end position="215"/>
    </location>
</feature>
<dbReference type="Gene3D" id="1.20.1630.10">
    <property type="entry name" value="Formate dehydrogenase/DMSO reductase domain"/>
    <property type="match status" value="1"/>
</dbReference>
<keyword evidence="9" id="KW-1185">Reference proteome</keyword>
<evidence type="ECO:0000256" key="6">
    <source>
        <dbReference type="ARBA" id="ARBA00023136"/>
    </source>
</evidence>
<evidence type="ECO:0000256" key="7">
    <source>
        <dbReference type="SAM" id="Phobius"/>
    </source>
</evidence>
<reference evidence="8 9" key="1">
    <citation type="submission" date="2024-01" db="EMBL/GenBank/DDBJ databases">
        <title>novel species in genus Adlercreutzia.</title>
        <authorList>
            <person name="Liu X."/>
        </authorList>
    </citation>
    <scope>NUCLEOTIDE SEQUENCE [LARGE SCALE GENOMIC DNA]</scope>
    <source>
        <strain evidence="8 9">R7</strain>
    </source>
</reference>
<keyword evidence="5 7" id="KW-1133">Transmembrane helix</keyword>
<evidence type="ECO:0000313" key="9">
    <source>
        <dbReference type="Proteomes" id="UP001349994"/>
    </source>
</evidence>
<feature type="transmembrane region" description="Helical" evidence="7">
    <location>
        <begin position="49"/>
        <end position="69"/>
    </location>
</feature>
<dbReference type="InterPro" id="IPR052049">
    <property type="entry name" value="Electron_transfer_protein"/>
</dbReference>
<dbReference type="PANTHER" id="PTHR34856">
    <property type="entry name" value="PROTEIN NRFD"/>
    <property type="match status" value="1"/>
</dbReference>
<feature type="transmembrane region" description="Helical" evidence="7">
    <location>
        <begin position="119"/>
        <end position="142"/>
    </location>
</feature>
<keyword evidence="6 7" id="KW-0472">Membrane</keyword>
<dbReference type="PANTHER" id="PTHR34856:SF2">
    <property type="entry name" value="PROTEIN NRFD"/>
    <property type="match status" value="1"/>
</dbReference>
<dbReference type="Proteomes" id="UP001349994">
    <property type="component" value="Unassembled WGS sequence"/>
</dbReference>
<feature type="transmembrane region" description="Helical" evidence="7">
    <location>
        <begin position="6"/>
        <end position="28"/>
    </location>
</feature>
<feature type="transmembrane region" description="Helical" evidence="7">
    <location>
        <begin position="273"/>
        <end position="298"/>
    </location>
</feature>
<accession>A0ABU6IK95</accession>
<dbReference type="EMBL" id="JAYMFF010000022">
    <property type="protein sequence ID" value="MEC4176810.1"/>
    <property type="molecule type" value="Genomic_DNA"/>
</dbReference>